<evidence type="ECO:0000256" key="3">
    <source>
        <dbReference type="ARBA" id="ARBA00022505"/>
    </source>
</evidence>
<dbReference type="InterPro" id="IPR011868">
    <property type="entry name" value="ModC_ABC_ATP-bd"/>
</dbReference>
<name>A0A1R3VPX8_9GAMM</name>
<dbReference type="STRING" id="233100.SAMN05216526_0061"/>
<dbReference type="AlphaFoldDB" id="A0A1R3VPX8"/>
<feature type="domain" description="ABC transporter" evidence="10">
    <location>
        <begin position="1"/>
        <end position="232"/>
    </location>
</feature>
<feature type="domain" description="Mop" evidence="11">
    <location>
        <begin position="291"/>
        <end position="356"/>
    </location>
</feature>
<evidence type="ECO:0000256" key="5">
    <source>
        <dbReference type="ARBA" id="ARBA00022741"/>
    </source>
</evidence>
<dbReference type="Proteomes" id="UP000223759">
    <property type="component" value="Unassembled WGS sequence"/>
</dbReference>
<dbReference type="PROSITE" id="PS51866">
    <property type="entry name" value="MOP"/>
    <property type="match status" value="1"/>
</dbReference>
<dbReference type="SUPFAM" id="SSF50331">
    <property type="entry name" value="MOP-like"/>
    <property type="match status" value="1"/>
</dbReference>
<evidence type="ECO:0000313" key="13">
    <source>
        <dbReference type="Proteomes" id="UP000223759"/>
    </source>
</evidence>
<organism evidence="12 13">
    <name type="scientific">Ectothiorhodosinus mongolicus</name>
    <dbReference type="NCBI Taxonomy" id="233100"/>
    <lineage>
        <taxon>Bacteria</taxon>
        <taxon>Pseudomonadati</taxon>
        <taxon>Pseudomonadota</taxon>
        <taxon>Gammaproteobacteria</taxon>
        <taxon>Chromatiales</taxon>
        <taxon>Ectothiorhodospiraceae</taxon>
        <taxon>Ectothiorhodosinus</taxon>
    </lineage>
</organism>
<evidence type="ECO:0000256" key="8">
    <source>
        <dbReference type="ARBA" id="ARBA00023136"/>
    </source>
</evidence>
<keyword evidence="6 12" id="KW-0067">ATP-binding</keyword>
<dbReference type="PROSITE" id="PS50893">
    <property type="entry name" value="ABC_TRANSPORTER_2"/>
    <property type="match status" value="1"/>
</dbReference>
<evidence type="ECO:0000256" key="6">
    <source>
        <dbReference type="ARBA" id="ARBA00022840"/>
    </source>
</evidence>
<dbReference type="InterPro" id="IPR017871">
    <property type="entry name" value="ABC_transporter-like_CS"/>
</dbReference>
<dbReference type="InterPro" id="IPR008995">
    <property type="entry name" value="Mo/tungstate-bd_C_term_dom"/>
</dbReference>
<dbReference type="Gene3D" id="2.40.50.100">
    <property type="match status" value="1"/>
</dbReference>
<dbReference type="OrthoDB" id="9802264at2"/>
<dbReference type="NCBIfam" id="TIGR02142">
    <property type="entry name" value="modC_ABC"/>
    <property type="match status" value="1"/>
</dbReference>
<evidence type="ECO:0000256" key="4">
    <source>
        <dbReference type="ARBA" id="ARBA00022519"/>
    </source>
</evidence>
<reference evidence="12 13" key="1">
    <citation type="submission" date="2017-01" db="EMBL/GenBank/DDBJ databases">
        <authorList>
            <person name="Mah S.A."/>
            <person name="Swanson W.J."/>
            <person name="Moy G.W."/>
            <person name="Vacquier V.D."/>
        </authorList>
    </citation>
    <scope>NUCLEOTIDE SEQUENCE [LARGE SCALE GENOMIC DNA]</scope>
    <source>
        <strain evidence="12 13">M9</strain>
    </source>
</reference>
<dbReference type="GO" id="GO:0016887">
    <property type="term" value="F:ATP hydrolysis activity"/>
    <property type="evidence" value="ECO:0007669"/>
    <property type="project" value="InterPro"/>
</dbReference>
<dbReference type="InterPro" id="IPR027417">
    <property type="entry name" value="P-loop_NTPase"/>
</dbReference>
<dbReference type="PANTHER" id="PTHR43514:SF10">
    <property type="entry name" value="MOLYBDENUM IMPORT ATP-BINDING PROTEIN MODC 2"/>
    <property type="match status" value="1"/>
</dbReference>
<dbReference type="InterPro" id="IPR004606">
    <property type="entry name" value="Mop_domain"/>
</dbReference>
<dbReference type="InterPro" id="IPR050334">
    <property type="entry name" value="Molybdenum_import_ModC"/>
</dbReference>
<keyword evidence="1" id="KW-0813">Transport</keyword>
<dbReference type="PANTHER" id="PTHR43514">
    <property type="entry name" value="ABC TRANSPORTER I FAMILY MEMBER 10"/>
    <property type="match status" value="1"/>
</dbReference>
<gene>
    <name evidence="12" type="ORF">SAMN05216526_0061</name>
</gene>
<evidence type="ECO:0000313" key="12">
    <source>
        <dbReference type="EMBL" id="SIT65613.1"/>
    </source>
</evidence>
<dbReference type="RefSeq" id="WP_076753958.1">
    <property type="nucleotide sequence ID" value="NZ_CP023018.1"/>
</dbReference>
<keyword evidence="7" id="KW-1278">Translocase</keyword>
<evidence type="ECO:0000256" key="7">
    <source>
        <dbReference type="ARBA" id="ARBA00022967"/>
    </source>
</evidence>
<keyword evidence="3 9" id="KW-0500">Molybdenum</keyword>
<dbReference type="InterPro" id="IPR003593">
    <property type="entry name" value="AAA+_ATPase"/>
</dbReference>
<accession>A0A1R3VPX8</accession>
<dbReference type="EMBL" id="FTPK01000001">
    <property type="protein sequence ID" value="SIT65613.1"/>
    <property type="molecule type" value="Genomic_DNA"/>
</dbReference>
<dbReference type="PROSITE" id="PS00211">
    <property type="entry name" value="ABC_TRANSPORTER_1"/>
    <property type="match status" value="1"/>
</dbReference>
<dbReference type="SUPFAM" id="SSF52540">
    <property type="entry name" value="P-loop containing nucleoside triphosphate hydrolases"/>
    <property type="match status" value="1"/>
</dbReference>
<evidence type="ECO:0000256" key="1">
    <source>
        <dbReference type="ARBA" id="ARBA00022448"/>
    </source>
</evidence>
<protein>
    <submittedName>
        <fullName evidence="12">Molybdate transport system ATP-binding protein</fullName>
    </submittedName>
</protein>
<dbReference type="GO" id="GO:0005524">
    <property type="term" value="F:ATP binding"/>
    <property type="evidence" value="ECO:0007669"/>
    <property type="project" value="UniProtKB-KW"/>
</dbReference>
<keyword evidence="13" id="KW-1185">Reference proteome</keyword>
<keyword evidence="5" id="KW-0547">Nucleotide-binding</keyword>
<evidence type="ECO:0000259" key="11">
    <source>
        <dbReference type="PROSITE" id="PS51866"/>
    </source>
</evidence>
<sequence length="356" mass="39005">MTIAARFQVQRGAFALDVDLKIPGQGVTALFGRSGSGKTTLLRCIAGLEHFYDGALRFFDEIWQDEGHFTPVHLRPLGFVFQEPSLFPHLRVISNLQYGLKRVAANQRLVGWEETIELLGLSELLQRFPDELSGGQKQRVAIARALLTSPRLLLMDEPMASLDDISKGEILPYLERLRDELSIPVLYVSHNIDEVMRLADHMVVLSEGQLLAQGPLQDILTRADLPLAYTEGAAAVINARVTAYHVEHHLTELSFSGGTLLMPGAHVPAGGPVRVRIMARDVGISLSKPTDTSVLNYLPVRVQDTFDDPHPGYSLVRLQAGETTLLARVSQRSSAMLGLRPGMAVFAVVKSAAMGS</sequence>
<dbReference type="Pfam" id="PF00005">
    <property type="entry name" value="ABC_tran"/>
    <property type="match status" value="1"/>
</dbReference>
<dbReference type="InterPro" id="IPR005116">
    <property type="entry name" value="Transp-assoc_OB_typ1"/>
</dbReference>
<keyword evidence="2" id="KW-1003">Cell membrane</keyword>
<evidence type="ECO:0000259" key="10">
    <source>
        <dbReference type="PROSITE" id="PS50893"/>
    </source>
</evidence>
<dbReference type="Gene3D" id="3.40.50.300">
    <property type="entry name" value="P-loop containing nucleotide triphosphate hydrolases"/>
    <property type="match status" value="1"/>
</dbReference>
<evidence type="ECO:0000256" key="9">
    <source>
        <dbReference type="PROSITE-ProRule" id="PRU01213"/>
    </source>
</evidence>
<dbReference type="Pfam" id="PF03459">
    <property type="entry name" value="TOBE"/>
    <property type="match status" value="1"/>
</dbReference>
<dbReference type="GO" id="GO:0016020">
    <property type="term" value="C:membrane"/>
    <property type="evidence" value="ECO:0007669"/>
    <property type="project" value="InterPro"/>
</dbReference>
<proteinExistence type="predicted"/>
<evidence type="ECO:0000256" key="2">
    <source>
        <dbReference type="ARBA" id="ARBA00022475"/>
    </source>
</evidence>
<dbReference type="GO" id="GO:0015098">
    <property type="term" value="F:molybdate ion transmembrane transporter activity"/>
    <property type="evidence" value="ECO:0007669"/>
    <property type="project" value="InterPro"/>
</dbReference>
<dbReference type="InterPro" id="IPR003439">
    <property type="entry name" value="ABC_transporter-like_ATP-bd"/>
</dbReference>
<dbReference type="SMART" id="SM00382">
    <property type="entry name" value="AAA"/>
    <property type="match status" value="1"/>
</dbReference>
<keyword evidence="8" id="KW-0472">Membrane</keyword>
<keyword evidence="4" id="KW-0997">Cell inner membrane</keyword>
<dbReference type="GO" id="GO:0140359">
    <property type="term" value="F:ABC-type transporter activity"/>
    <property type="evidence" value="ECO:0007669"/>
    <property type="project" value="InterPro"/>
</dbReference>